<dbReference type="InterPro" id="IPR038883">
    <property type="entry name" value="AN11006-like"/>
</dbReference>
<dbReference type="EMBL" id="JAPEVA010000019">
    <property type="protein sequence ID" value="KAJ4407801.1"/>
    <property type="molecule type" value="Genomic_DNA"/>
</dbReference>
<name>A0A9W8ZH71_9PLEO</name>
<gene>
    <name evidence="2" type="ORF">N0V91_003771</name>
</gene>
<feature type="domain" description="DUF7730" evidence="1">
    <location>
        <begin position="21"/>
        <end position="120"/>
    </location>
</feature>
<dbReference type="PANTHER" id="PTHR42085">
    <property type="entry name" value="F-BOX DOMAIN-CONTAINING PROTEIN"/>
    <property type="match status" value="1"/>
</dbReference>
<dbReference type="OrthoDB" id="3801099at2759"/>
<comment type="caution">
    <text evidence="2">The sequence shown here is derived from an EMBL/GenBank/DDBJ whole genome shotgun (WGS) entry which is preliminary data.</text>
</comment>
<protein>
    <recommendedName>
        <fullName evidence="1">DUF7730 domain-containing protein</fullName>
    </recommendedName>
</protein>
<dbReference type="InterPro" id="IPR056632">
    <property type="entry name" value="DUF7730"/>
</dbReference>
<dbReference type="Pfam" id="PF24864">
    <property type="entry name" value="DUF7730"/>
    <property type="match status" value="1"/>
</dbReference>
<dbReference type="Proteomes" id="UP001140510">
    <property type="component" value="Unassembled WGS sequence"/>
</dbReference>
<organism evidence="2 3">
    <name type="scientific">Didymella pomorum</name>
    <dbReference type="NCBI Taxonomy" id="749634"/>
    <lineage>
        <taxon>Eukaryota</taxon>
        <taxon>Fungi</taxon>
        <taxon>Dikarya</taxon>
        <taxon>Ascomycota</taxon>
        <taxon>Pezizomycotina</taxon>
        <taxon>Dothideomycetes</taxon>
        <taxon>Pleosporomycetidae</taxon>
        <taxon>Pleosporales</taxon>
        <taxon>Pleosporineae</taxon>
        <taxon>Didymellaceae</taxon>
        <taxon>Didymella</taxon>
    </lineage>
</organism>
<proteinExistence type="predicted"/>
<reference evidence="2" key="1">
    <citation type="submission" date="2022-10" db="EMBL/GenBank/DDBJ databases">
        <title>Tapping the CABI collections for fungal endophytes: first genome assemblies for Collariella, Neodidymelliopsis, Ascochyta clinopodiicola, Didymella pomorum, Didymosphaeria variabile, Neocosmospora piperis and Neocucurbitaria cava.</title>
        <authorList>
            <person name="Hill R."/>
        </authorList>
    </citation>
    <scope>NUCLEOTIDE SEQUENCE</scope>
    <source>
        <strain evidence="2">IMI 355091</strain>
    </source>
</reference>
<accession>A0A9W8ZH71</accession>
<dbReference type="AlphaFoldDB" id="A0A9W8ZH71"/>
<evidence type="ECO:0000313" key="2">
    <source>
        <dbReference type="EMBL" id="KAJ4407801.1"/>
    </source>
</evidence>
<evidence type="ECO:0000313" key="3">
    <source>
        <dbReference type="Proteomes" id="UP001140510"/>
    </source>
</evidence>
<dbReference type="PANTHER" id="PTHR42085:SF1">
    <property type="entry name" value="F-BOX DOMAIN-CONTAINING PROTEIN"/>
    <property type="match status" value="1"/>
</dbReference>
<sequence length="192" mass="21851">MTKSIEIPMTMSSPAFPGIPSFLTSLPAKVRNCLYEVLFEREKHVLLHNADAFSPGHSNQADYEDEYQFREALHTYDEYLEDNMLRDEAFKHRFCNGLALLLSCRQVYYECAGVLYGGETDARLHGRAKLLDNLPVNLSTHGVLNLKPYRQFGRLLKEVFMPLLCPGEVAQVDMSVDVGIDVLFDCSGEEYF</sequence>
<evidence type="ECO:0000259" key="1">
    <source>
        <dbReference type="Pfam" id="PF24864"/>
    </source>
</evidence>
<keyword evidence="3" id="KW-1185">Reference proteome</keyword>